<feature type="transmembrane region" description="Helical" evidence="1">
    <location>
        <begin position="12"/>
        <end position="28"/>
    </location>
</feature>
<evidence type="ECO:0000313" key="3">
    <source>
        <dbReference type="Proteomes" id="UP000177506"/>
    </source>
</evidence>
<dbReference type="RefSeq" id="WP_070743749.1">
    <property type="nucleotide sequence ID" value="NZ_MDZA01000189.1"/>
</dbReference>
<sequence>MKRFFSETRARQLGVFWGTVIIAGIFVSDVVRVLPSIGIAGLLVTGLGYAVAQRRIAQRAHWPVLLSFVLVYALHVGTALAHAGWQNEIFQRDAVLQLPFLALPLAFLLLPSWLAVHKRVLWLVLIGGCLAAAARTTFYYLLHQKAIDQSYLRSQVMPSVPDHIRFSLLVSMAVLAGLVLVLNKQLRPRLRLATLAGVGLLFLFQHLLAVRSGIVTMYAAGALWLVWLGWQLRHWRVALAAPGWCCCWGARACCCFPPFRTR</sequence>
<dbReference type="OrthoDB" id="1492360at2"/>
<keyword evidence="1" id="KW-1133">Transmembrane helix</keyword>
<keyword evidence="1" id="KW-0812">Transmembrane</keyword>
<feature type="transmembrane region" description="Helical" evidence="1">
    <location>
        <begin position="190"/>
        <end position="208"/>
    </location>
</feature>
<proteinExistence type="predicted"/>
<evidence type="ECO:0000313" key="2">
    <source>
        <dbReference type="EMBL" id="OGX90151.1"/>
    </source>
</evidence>
<feature type="transmembrane region" description="Helical" evidence="1">
    <location>
        <begin position="163"/>
        <end position="183"/>
    </location>
</feature>
<reference evidence="2 3" key="1">
    <citation type="submission" date="2016-08" db="EMBL/GenBank/DDBJ databases">
        <title>Hymenobacter coccineus sp. nov., Hymenobacter lapidarius sp. nov. and Hymenobacter glacialis sp. nov., isolated from Antarctic soil.</title>
        <authorList>
            <person name="Sedlacek I."/>
            <person name="Kralova S."/>
            <person name="Kyrova K."/>
            <person name="Maslanova I."/>
            <person name="Stankova E."/>
            <person name="Vrbovska V."/>
            <person name="Nemec M."/>
            <person name="Bartak M."/>
            <person name="Svec P."/>
            <person name="Busse H.-J."/>
            <person name="Pantucek R."/>
        </authorList>
    </citation>
    <scope>NUCLEOTIDE SEQUENCE [LARGE SCALE GENOMIC DNA]</scope>
    <source>
        <strain evidence="2 3">CCM 8649</strain>
    </source>
</reference>
<dbReference type="EMBL" id="MDZA01000189">
    <property type="protein sequence ID" value="OGX90151.1"/>
    <property type="molecule type" value="Genomic_DNA"/>
</dbReference>
<protein>
    <submittedName>
        <fullName evidence="2">Uncharacterized protein</fullName>
    </submittedName>
</protein>
<name>A0A1G1TGZ3_9BACT</name>
<dbReference type="AlphaFoldDB" id="A0A1G1TGZ3"/>
<organism evidence="2 3">
    <name type="scientific">Hymenobacter coccineus</name>
    <dbReference type="NCBI Taxonomy" id="1908235"/>
    <lineage>
        <taxon>Bacteria</taxon>
        <taxon>Pseudomonadati</taxon>
        <taxon>Bacteroidota</taxon>
        <taxon>Cytophagia</taxon>
        <taxon>Cytophagales</taxon>
        <taxon>Hymenobacteraceae</taxon>
        <taxon>Hymenobacter</taxon>
    </lineage>
</organism>
<keyword evidence="3" id="KW-1185">Reference proteome</keyword>
<accession>A0A1G1TGZ3</accession>
<comment type="caution">
    <text evidence="2">The sequence shown here is derived from an EMBL/GenBank/DDBJ whole genome shotgun (WGS) entry which is preliminary data.</text>
</comment>
<feature type="transmembrane region" description="Helical" evidence="1">
    <location>
        <begin position="34"/>
        <end position="52"/>
    </location>
</feature>
<gene>
    <name evidence="2" type="ORF">BEN49_23685</name>
</gene>
<feature type="transmembrane region" description="Helical" evidence="1">
    <location>
        <begin position="95"/>
        <end position="114"/>
    </location>
</feature>
<keyword evidence="1" id="KW-0472">Membrane</keyword>
<feature type="transmembrane region" description="Helical" evidence="1">
    <location>
        <begin position="121"/>
        <end position="143"/>
    </location>
</feature>
<feature type="transmembrane region" description="Helical" evidence="1">
    <location>
        <begin position="64"/>
        <end position="83"/>
    </location>
</feature>
<dbReference type="Proteomes" id="UP000177506">
    <property type="component" value="Unassembled WGS sequence"/>
</dbReference>
<feature type="transmembrane region" description="Helical" evidence="1">
    <location>
        <begin position="214"/>
        <end position="230"/>
    </location>
</feature>
<evidence type="ECO:0000256" key="1">
    <source>
        <dbReference type="SAM" id="Phobius"/>
    </source>
</evidence>